<dbReference type="InterPro" id="IPR014576">
    <property type="entry name" value="Pesterase_YhaO"/>
</dbReference>
<dbReference type="InterPro" id="IPR004843">
    <property type="entry name" value="Calcineurin-like_PHP"/>
</dbReference>
<dbReference type="GO" id="GO:0016787">
    <property type="term" value="F:hydrolase activity"/>
    <property type="evidence" value="ECO:0007669"/>
    <property type="project" value="UniProtKB-KW"/>
</dbReference>
<sequence length="376" mass="43754">MRKVKILHCSDIHFDTPFKELSKEIANNCREELLETFKRIIDLTIEENVQVLFIAGDLFDNFTVNKTTLIFIINQLKRIKDKYIFIAPGNHDPYYEKSFYNMINWPSNVHIFTGKMSKKEINELGLVVYGAGFTKKYERETLINIEELDTSKINMMVLHGDISTKDAKNDYNPISLKDIRNSYMDYIALGHIHKFSGILKEENSYYAYSGCPQGRGFDEVGKKGVILGEVYKGGVDLKFIPINKREYIVKDIDISECDTYEDIKEKLLSILDEKDRLNNLFKITLTGNIKSHLYLDIKTLVEKLKNDYYFIKVLNKTTVEMNLDELANDYSIRGKFIKRMLEKLKEANEDEKEIINRALKIGLQSLSEEEVKLNDN</sequence>
<dbReference type="InterPro" id="IPR029052">
    <property type="entry name" value="Metallo-depent_PP-like"/>
</dbReference>
<name>A0A174FJR4_9CLOT</name>
<dbReference type="PANTHER" id="PTHR30337:SF7">
    <property type="entry name" value="PHOSPHOESTERASE"/>
    <property type="match status" value="1"/>
</dbReference>
<dbReference type="EMBL" id="CYZX01000010">
    <property type="protein sequence ID" value="CUO49757.1"/>
    <property type="molecule type" value="Genomic_DNA"/>
</dbReference>
<reference evidence="3 4" key="1">
    <citation type="submission" date="2015-09" db="EMBL/GenBank/DDBJ databases">
        <authorList>
            <consortium name="Pathogen Informatics"/>
        </authorList>
    </citation>
    <scope>NUCLEOTIDE SEQUENCE [LARGE SCALE GENOMIC DNA]</scope>
    <source>
        <strain evidence="3 4">2789STDY5834856</strain>
    </source>
</reference>
<dbReference type="CDD" id="cd00840">
    <property type="entry name" value="MPP_Mre11_N"/>
    <property type="match status" value="1"/>
</dbReference>
<dbReference type="InterPro" id="IPR041796">
    <property type="entry name" value="Mre11_N"/>
</dbReference>
<evidence type="ECO:0000313" key="3">
    <source>
        <dbReference type="EMBL" id="CUO49757.1"/>
    </source>
</evidence>
<dbReference type="SUPFAM" id="SSF56300">
    <property type="entry name" value="Metallo-dependent phosphatases"/>
    <property type="match status" value="1"/>
</dbReference>
<dbReference type="AlphaFoldDB" id="A0A174FJR4"/>
<evidence type="ECO:0000256" key="1">
    <source>
        <dbReference type="ARBA" id="ARBA00022801"/>
    </source>
</evidence>
<organism evidence="3 4">
    <name type="scientific">Clostridium disporicum</name>
    <dbReference type="NCBI Taxonomy" id="84024"/>
    <lineage>
        <taxon>Bacteria</taxon>
        <taxon>Bacillati</taxon>
        <taxon>Bacillota</taxon>
        <taxon>Clostridia</taxon>
        <taxon>Eubacteriales</taxon>
        <taxon>Clostridiaceae</taxon>
        <taxon>Clostridium</taxon>
    </lineage>
</organism>
<dbReference type="Proteomes" id="UP000095594">
    <property type="component" value="Unassembled WGS sequence"/>
</dbReference>
<protein>
    <submittedName>
        <fullName evidence="3">Phosphoesterase</fullName>
    </submittedName>
</protein>
<dbReference type="PANTHER" id="PTHR30337">
    <property type="entry name" value="COMPONENT OF ATP-DEPENDENT DSDNA EXONUCLEASE"/>
    <property type="match status" value="1"/>
</dbReference>
<feature type="domain" description="Calcineurin-like phosphoesterase" evidence="2">
    <location>
        <begin position="5"/>
        <end position="194"/>
    </location>
</feature>
<keyword evidence="1" id="KW-0378">Hydrolase</keyword>
<dbReference type="InterPro" id="IPR050535">
    <property type="entry name" value="DNA_Repair-Maintenance_Comp"/>
</dbReference>
<dbReference type="PIRSF" id="PIRSF033091">
    <property type="entry name" value="Pesterase_YhaO"/>
    <property type="match status" value="1"/>
</dbReference>
<evidence type="ECO:0000313" key="4">
    <source>
        <dbReference type="Proteomes" id="UP000095594"/>
    </source>
</evidence>
<dbReference type="RefSeq" id="WP_055265554.1">
    <property type="nucleotide sequence ID" value="NZ_CABIXQ010000010.1"/>
</dbReference>
<proteinExistence type="predicted"/>
<dbReference type="Gene3D" id="3.60.21.10">
    <property type="match status" value="1"/>
</dbReference>
<accession>A0A174FJR4</accession>
<gene>
    <name evidence="3" type="ORF">ERS852471_01667</name>
</gene>
<dbReference type="OrthoDB" id="9773856at2"/>
<dbReference type="Pfam" id="PF00149">
    <property type="entry name" value="Metallophos"/>
    <property type="match status" value="1"/>
</dbReference>
<evidence type="ECO:0000259" key="2">
    <source>
        <dbReference type="Pfam" id="PF00149"/>
    </source>
</evidence>